<reference evidence="2 3" key="1">
    <citation type="submission" date="2017-12" db="EMBL/GenBank/DDBJ databases">
        <title>Hemimetabolous genomes reveal molecular basis of termite eusociality.</title>
        <authorList>
            <person name="Harrison M.C."/>
            <person name="Jongepier E."/>
            <person name="Robertson H.M."/>
            <person name="Arning N."/>
            <person name="Bitard-Feildel T."/>
            <person name="Chao H."/>
            <person name="Childers C.P."/>
            <person name="Dinh H."/>
            <person name="Doddapaneni H."/>
            <person name="Dugan S."/>
            <person name="Gowin J."/>
            <person name="Greiner C."/>
            <person name="Han Y."/>
            <person name="Hu H."/>
            <person name="Hughes D.S.T."/>
            <person name="Huylmans A.-K."/>
            <person name="Kemena C."/>
            <person name="Kremer L.P.M."/>
            <person name="Lee S.L."/>
            <person name="Lopez-Ezquerra A."/>
            <person name="Mallet L."/>
            <person name="Monroy-Kuhn J.M."/>
            <person name="Moser A."/>
            <person name="Murali S.C."/>
            <person name="Muzny D.M."/>
            <person name="Otani S."/>
            <person name="Piulachs M.-D."/>
            <person name="Poelchau M."/>
            <person name="Qu J."/>
            <person name="Schaub F."/>
            <person name="Wada-Katsumata A."/>
            <person name="Worley K.C."/>
            <person name="Xie Q."/>
            <person name="Ylla G."/>
            <person name="Poulsen M."/>
            <person name="Gibbs R.A."/>
            <person name="Schal C."/>
            <person name="Richards S."/>
            <person name="Belles X."/>
            <person name="Korb J."/>
            <person name="Bornberg-Bauer E."/>
        </authorList>
    </citation>
    <scope>NUCLEOTIDE SEQUENCE [LARGE SCALE GENOMIC DNA]</scope>
    <source>
        <tissue evidence="2">Whole body</tissue>
    </source>
</reference>
<keyword evidence="3" id="KW-1185">Reference proteome</keyword>
<dbReference type="Proteomes" id="UP000235965">
    <property type="component" value="Unassembled WGS sequence"/>
</dbReference>
<evidence type="ECO:0000313" key="2">
    <source>
        <dbReference type="EMBL" id="PNF19587.1"/>
    </source>
</evidence>
<comment type="caution">
    <text evidence="2">The sequence shown here is derived from an EMBL/GenBank/DDBJ whole genome shotgun (WGS) entry which is preliminary data.</text>
</comment>
<sequence>MDISSRGIQCAGAILLVCGCLHAVTITPLPYRGYEAGFRLPRGKATFLDQEEGNRIRREMTAEDRAPGFYGVNVYRRIGNSDEGNRYFGNEIDRDLYYESRSRDYYPNYNPGGSSSNRREYDCSQRGRPYDNSGYYGRGGYDDRARQVYVYNRNRGRGYEDWNRGYQPGYSRSRGGFVGVDDNDPLGAKGYYGSNDKEDSIGEGTVGFYGRSRRP</sequence>
<dbReference type="InParanoid" id="A0A2J7PTC4"/>
<feature type="compositionally biased region" description="Basic and acidic residues" evidence="1">
    <location>
        <begin position="117"/>
        <end position="129"/>
    </location>
</feature>
<evidence type="ECO:0000313" key="3">
    <source>
        <dbReference type="Proteomes" id="UP000235965"/>
    </source>
</evidence>
<proteinExistence type="predicted"/>
<name>A0A2J7PTC4_9NEOP</name>
<dbReference type="EMBL" id="NEVH01021588">
    <property type="protein sequence ID" value="PNF19587.1"/>
    <property type="molecule type" value="Genomic_DNA"/>
</dbReference>
<dbReference type="AlphaFoldDB" id="A0A2J7PTC4"/>
<dbReference type="PROSITE" id="PS51257">
    <property type="entry name" value="PROKAR_LIPOPROTEIN"/>
    <property type="match status" value="1"/>
</dbReference>
<organism evidence="2 3">
    <name type="scientific">Cryptotermes secundus</name>
    <dbReference type="NCBI Taxonomy" id="105785"/>
    <lineage>
        <taxon>Eukaryota</taxon>
        <taxon>Metazoa</taxon>
        <taxon>Ecdysozoa</taxon>
        <taxon>Arthropoda</taxon>
        <taxon>Hexapoda</taxon>
        <taxon>Insecta</taxon>
        <taxon>Pterygota</taxon>
        <taxon>Neoptera</taxon>
        <taxon>Polyneoptera</taxon>
        <taxon>Dictyoptera</taxon>
        <taxon>Blattodea</taxon>
        <taxon>Blattoidea</taxon>
        <taxon>Termitoidae</taxon>
        <taxon>Kalotermitidae</taxon>
        <taxon>Cryptotermitinae</taxon>
        <taxon>Cryptotermes</taxon>
    </lineage>
</organism>
<dbReference type="OrthoDB" id="8194035at2759"/>
<gene>
    <name evidence="2" type="ORF">B7P43_G17253</name>
</gene>
<protein>
    <submittedName>
        <fullName evidence="2">Uncharacterized protein</fullName>
    </submittedName>
</protein>
<accession>A0A2J7PTC4</accession>
<feature type="region of interest" description="Disordered" evidence="1">
    <location>
        <begin position="103"/>
        <end position="138"/>
    </location>
</feature>
<evidence type="ECO:0000256" key="1">
    <source>
        <dbReference type="SAM" id="MobiDB-lite"/>
    </source>
</evidence>
<feature type="region of interest" description="Disordered" evidence="1">
    <location>
        <begin position="189"/>
        <end position="215"/>
    </location>
</feature>